<dbReference type="GO" id="GO:0051301">
    <property type="term" value="P:cell division"/>
    <property type="evidence" value="ECO:0007669"/>
    <property type="project" value="UniProtKB-KW"/>
</dbReference>
<gene>
    <name evidence="4" type="ORF">ACFOZ9_00005</name>
</gene>
<sequence>MLRRRLAGVVLTAMLGAAAGAGQAAGPPSPGGPAGGFSSPGQAVPGEAEASGPYTTNRLFEDLRAGQVQSMTLDGTGNANVTLKDSLRPQSLVVPPDAATLTRIRAAGVPLRVLSGVSPLSGLAQALPLLLTALILLVLWRSMRGPAAASSSTQFGKTRASVVMEGQVKVTFSDVAG</sequence>
<keyword evidence="3" id="KW-0732">Signal</keyword>
<name>A0ABV8XLE1_9DEIO</name>
<reference evidence="5" key="1">
    <citation type="journal article" date="2019" name="Int. J. Syst. Evol. Microbiol.">
        <title>The Global Catalogue of Microorganisms (GCM) 10K type strain sequencing project: providing services to taxonomists for standard genome sequencing and annotation.</title>
        <authorList>
            <consortium name="The Broad Institute Genomics Platform"/>
            <consortium name="The Broad Institute Genome Sequencing Center for Infectious Disease"/>
            <person name="Wu L."/>
            <person name="Ma J."/>
        </authorList>
    </citation>
    <scope>NUCLEOTIDE SEQUENCE [LARGE SCALE GENOMIC DNA]</scope>
    <source>
        <strain evidence="5">CCUG 56029</strain>
    </source>
</reference>
<evidence type="ECO:0000256" key="2">
    <source>
        <dbReference type="SAM" id="Phobius"/>
    </source>
</evidence>
<proteinExistence type="predicted"/>
<evidence type="ECO:0000256" key="3">
    <source>
        <dbReference type="SAM" id="SignalP"/>
    </source>
</evidence>
<dbReference type="Proteomes" id="UP001595998">
    <property type="component" value="Unassembled WGS sequence"/>
</dbReference>
<keyword evidence="5" id="KW-1185">Reference proteome</keyword>
<feature type="chain" id="PRO_5045416955" evidence="3">
    <location>
        <begin position="25"/>
        <end position="177"/>
    </location>
</feature>
<keyword evidence="2" id="KW-0812">Transmembrane</keyword>
<evidence type="ECO:0000313" key="4">
    <source>
        <dbReference type="EMBL" id="MFC4424573.1"/>
    </source>
</evidence>
<feature type="transmembrane region" description="Helical" evidence="2">
    <location>
        <begin position="120"/>
        <end position="140"/>
    </location>
</feature>
<keyword evidence="4" id="KW-0131">Cell cycle</keyword>
<accession>A0ABV8XLE1</accession>
<comment type="caution">
    <text evidence="4">The sequence shown here is derived from an EMBL/GenBank/DDBJ whole genome shotgun (WGS) entry which is preliminary data.</text>
</comment>
<feature type="region of interest" description="Disordered" evidence="1">
    <location>
        <begin position="20"/>
        <end position="51"/>
    </location>
</feature>
<keyword evidence="2" id="KW-0472">Membrane</keyword>
<organism evidence="4 5">
    <name type="scientific">Deinococcus navajonensis</name>
    <dbReference type="NCBI Taxonomy" id="309884"/>
    <lineage>
        <taxon>Bacteria</taxon>
        <taxon>Thermotogati</taxon>
        <taxon>Deinococcota</taxon>
        <taxon>Deinococci</taxon>
        <taxon>Deinococcales</taxon>
        <taxon>Deinococcaceae</taxon>
        <taxon>Deinococcus</taxon>
    </lineage>
</organism>
<dbReference type="EMBL" id="JBHSEH010000001">
    <property type="protein sequence ID" value="MFC4424573.1"/>
    <property type="molecule type" value="Genomic_DNA"/>
</dbReference>
<keyword evidence="4" id="KW-0132">Cell division</keyword>
<feature type="non-terminal residue" evidence="4">
    <location>
        <position position="177"/>
    </location>
</feature>
<evidence type="ECO:0000256" key="1">
    <source>
        <dbReference type="SAM" id="MobiDB-lite"/>
    </source>
</evidence>
<evidence type="ECO:0000313" key="5">
    <source>
        <dbReference type="Proteomes" id="UP001595998"/>
    </source>
</evidence>
<protein>
    <submittedName>
        <fullName evidence="4">Cell division protein FtsH</fullName>
    </submittedName>
</protein>
<feature type="signal peptide" evidence="3">
    <location>
        <begin position="1"/>
        <end position="24"/>
    </location>
</feature>
<keyword evidence="2" id="KW-1133">Transmembrane helix</keyword>